<proteinExistence type="predicted"/>
<name>A0A163JX65_ABSGL</name>
<feature type="domain" description="J" evidence="1">
    <location>
        <begin position="6"/>
        <end position="70"/>
    </location>
</feature>
<dbReference type="Pfam" id="PF00226">
    <property type="entry name" value="DnaJ"/>
    <property type="match status" value="1"/>
</dbReference>
<evidence type="ECO:0000259" key="1">
    <source>
        <dbReference type="PROSITE" id="PS50076"/>
    </source>
</evidence>
<evidence type="ECO:0000313" key="2">
    <source>
        <dbReference type="EMBL" id="SAM03985.1"/>
    </source>
</evidence>
<dbReference type="GO" id="GO:0005829">
    <property type="term" value="C:cytosol"/>
    <property type="evidence" value="ECO:0007669"/>
    <property type="project" value="TreeGrafter"/>
</dbReference>
<dbReference type="InterPro" id="IPR052814">
    <property type="entry name" value="Peroxisomal_DnaJ"/>
</dbReference>
<dbReference type="EMBL" id="LT554318">
    <property type="protein sequence ID" value="SAM03985.1"/>
    <property type="molecule type" value="Genomic_DNA"/>
</dbReference>
<dbReference type="SMART" id="SM00271">
    <property type="entry name" value="DnaJ"/>
    <property type="match status" value="1"/>
</dbReference>
<dbReference type="STRING" id="4829.A0A163JX65"/>
<dbReference type="Gene3D" id="1.10.287.110">
    <property type="entry name" value="DnaJ domain"/>
    <property type="match status" value="1"/>
</dbReference>
<accession>A0A163JX65</accession>
<gene>
    <name evidence="2" type="primary">ABSGL_09841.1 scaffold 11641</name>
</gene>
<organism evidence="2">
    <name type="scientific">Absidia glauca</name>
    <name type="common">Pin mould</name>
    <dbReference type="NCBI Taxonomy" id="4829"/>
    <lineage>
        <taxon>Eukaryota</taxon>
        <taxon>Fungi</taxon>
        <taxon>Fungi incertae sedis</taxon>
        <taxon>Mucoromycota</taxon>
        <taxon>Mucoromycotina</taxon>
        <taxon>Mucoromycetes</taxon>
        <taxon>Mucorales</taxon>
        <taxon>Cunninghamellaceae</taxon>
        <taxon>Absidia</taxon>
    </lineage>
</organism>
<dbReference type="CDD" id="cd06257">
    <property type="entry name" value="DnaJ"/>
    <property type="match status" value="1"/>
</dbReference>
<dbReference type="InterPro" id="IPR026894">
    <property type="entry name" value="DnaJ_X"/>
</dbReference>
<dbReference type="InterPro" id="IPR001623">
    <property type="entry name" value="DnaJ_domain"/>
</dbReference>
<sequence>MPVDPYYYNVLGVPTDADYMTIKMAYKKGAIKFHPDKNKAPDAEEKFKTISEAYQILGSPELRNKYDKYGRNDDLRPVDGFIDPNVYFQRMYGGGLFQDLIGELNIGHFMALDLHANTEEEKRQALLNQIQQQQKERVDRLASLLGDKLSQYVSERLDLNNDKEQSSIPFEKRIHQEAIDLKKESYGSSLLLTVGRLYSIQAKEYIGVKRSGGLPSIFYTLKEKKHITKELWKTVKSNMEAQMVAEKVSLAEKEGVKDLSELDDLCVAKSYQALWQMVRFEVEATLRKVCQQALHDKTIDADERLLRAEGLLLLGEVYASTDISPLENDVTRMK</sequence>
<evidence type="ECO:0000313" key="3">
    <source>
        <dbReference type="Proteomes" id="UP000078561"/>
    </source>
</evidence>
<dbReference type="Pfam" id="PF14308">
    <property type="entry name" value="DnaJ-X"/>
    <property type="match status" value="1"/>
</dbReference>
<dbReference type="InParanoid" id="A0A163JX65"/>
<dbReference type="GO" id="GO:0016558">
    <property type="term" value="P:protein import into peroxisome matrix"/>
    <property type="evidence" value="ECO:0007669"/>
    <property type="project" value="TreeGrafter"/>
</dbReference>
<dbReference type="OrthoDB" id="10250354at2759"/>
<dbReference type="InterPro" id="IPR036869">
    <property type="entry name" value="J_dom_sf"/>
</dbReference>
<keyword evidence="3" id="KW-1185">Reference proteome</keyword>
<dbReference type="PANTHER" id="PTHR45006:SF1">
    <property type="entry name" value="DNAJ-LIKE PROTEIN 1"/>
    <property type="match status" value="1"/>
</dbReference>
<protein>
    <recommendedName>
        <fullName evidence="1">J domain-containing protein</fullName>
    </recommendedName>
</protein>
<reference evidence="2" key="1">
    <citation type="submission" date="2016-04" db="EMBL/GenBank/DDBJ databases">
        <authorList>
            <person name="Evans L.H."/>
            <person name="Alamgir A."/>
            <person name="Owens N."/>
            <person name="Weber N.D."/>
            <person name="Virtaneva K."/>
            <person name="Barbian K."/>
            <person name="Babar A."/>
            <person name="Rosenke K."/>
        </authorList>
    </citation>
    <scope>NUCLEOTIDE SEQUENCE [LARGE SCALE GENOMIC DNA]</scope>
    <source>
        <strain evidence="2">CBS 101.48</strain>
    </source>
</reference>
<dbReference type="Proteomes" id="UP000078561">
    <property type="component" value="Unassembled WGS sequence"/>
</dbReference>
<dbReference type="AlphaFoldDB" id="A0A163JX65"/>
<dbReference type="PRINTS" id="PR00625">
    <property type="entry name" value="JDOMAIN"/>
</dbReference>
<dbReference type="PROSITE" id="PS50076">
    <property type="entry name" value="DNAJ_2"/>
    <property type="match status" value="1"/>
</dbReference>
<dbReference type="SUPFAM" id="SSF46565">
    <property type="entry name" value="Chaperone J-domain"/>
    <property type="match status" value="1"/>
</dbReference>
<dbReference type="PANTHER" id="PTHR45006">
    <property type="entry name" value="DNAJ-LIKE PROTEIN 1"/>
    <property type="match status" value="1"/>
</dbReference>